<dbReference type="RefSeq" id="WP_246951529.1">
    <property type="nucleotide sequence ID" value="NZ_JALKII010000004.1"/>
</dbReference>
<dbReference type="PANTHER" id="PTHR34501">
    <property type="entry name" value="PROTEIN YDDL-RELATED"/>
    <property type="match status" value="1"/>
</dbReference>
<comment type="subunit">
    <text evidence="2">Homotrimer.</text>
</comment>
<feature type="chain" id="PRO_5045680392" evidence="11">
    <location>
        <begin position="23"/>
        <end position="345"/>
    </location>
</feature>
<evidence type="ECO:0000256" key="9">
    <source>
        <dbReference type="ARBA" id="ARBA00023136"/>
    </source>
</evidence>
<keyword evidence="7" id="KW-0406">Ion transport</keyword>
<gene>
    <name evidence="13" type="ORF">MU846_08195</name>
</gene>
<dbReference type="PRINTS" id="PR00182">
    <property type="entry name" value="ECOLNEIPORIN"/>
</dbReference>
<feature type="signal peptide" evidence="11">
    <location>
        <begin position="1"/>
        <end position="22"/>
    </location>
</feature>
<evidence type="ECO:0000256" key="1">
    <source>
        <dbReference type="ARBA" id="ARBA00004571"/>
    </source>
</evidence>
<evidence type="ECO:0000256" key="2">
    <source>
        <dbReference type="ARBA" id="ARBA00011233"/>
    </source>
</evidence>
<feature type="domain" description="Porin" evidence="12">
    <location>
        <begin position="9"/>
        <end position="311"/>
    </location>
</feature>
<dbReference type="InterPro" id="IPR023614">
    <property type="entry name" value="Porin_dom_sf"/>
</dbReference>
<evidence type="ECO:0000313" key="14">
    <source>
        <dbReference type="Proteomes" id="UP001165524"/>
    </source>
</evidence>
<keyword evidence="10" id="KW-0998">Cell outer membrane</keyword>
<dbReference type="InterPro" id="IPR002299">
    <property type="entry name" value="Porin_Neis"/>
</dbReference>
<evidence type="ECO:0000256" key="11">
    <source>
        <dbReference type="SAM" id="SignalP"/>
    </source>
</evidence>
<name>A0ABT0E774_9GAMM</name>
<evidence type="ECO:0000259" key="12">
    <source>
        <dbReference type="Pfam" id="PF13609"/>
    </source>
</evidence>
<keyword evidence="14" id="KW-1185">Reference proteome</keyword>
<dbReference type="InterPro" id="IPR033900">
    <property type="entry name" value="Gram_neg_porin_domain"/>
</dbReference>
<evidence type="ECO:0000256" key="5">
    <source>
        <dbReference type="ARBA" id="ARBA00022692"/>
    </source>
</evidence>
<evidence type="ECO:0000256" key="8">
    <source>
        <dbReference type="ARBA" id="ARBA00023114"/>
    </source>
</evidence>
<keyword evidence="9" id="KW-0472">Membrane</keyword>
<proteinExistence type="predicted"/>
<dbReference type="CDD" id="cd00342">
    <property type="entry name" value="gram_neg_porins"/>
    <property type="match status" value="1"/>
</dbReference>
<keyword evidence="3" id="KW-0813">Transport</keyword>
<keyword evidence="5" id="KW-0812">Transmembrane</keyword>
<dbReference type="InterPro" id="IPR050298">
    <property type="entry name" value="Gram-neg_bact_OMP"/>
</dbReference>
<dbReference type="EMBL" id="JALKII010000004">
    <property type="protein sequence ID" value="MCK0537688.1"/>
    <property type="molecule type" value="Genomic_DNA"/>
</dbReference>
<evidence type="ECO:0000256" key="6">
    <source>
        <dbReference type="ARBA" id="ARBA00022729"/>
    </source>
</evidence>
<dbReference type="PANTHER" id="PTHR34501:SF9">
    <property type="entry name" value="MAJOR OUTER MEMBRANE PROTEIN P.IA"/>
    <property type="match status" value="1"/>
</dbReference>
<accession>A0ABT0E774</accession>
<sequence length="345" mass="37891">MNKKLLAMAVGAAVLLPGVALADISIYGRAHLSLDQLDDGNDYNELNLSSNSSRLGFRGETKLGSGDLTAFFQIEQEINFAQGKGNEWAGRDTFAGLKGDFGRVRAGQFDSPFKRARGPANLFGDQLGDMRNLTRVDDARFDERMPNTIEYQTPDMNGFKATLGYSIHEGQNHVDDTKGEGVSLSLAYAQGAFEGELAYEGYGEDHGRGEREAVRAAAAYKLGDFKVVGFYQTSDYTDDADPVLEDELTADVWGLGGEFKATEKTYLRAMWLSRDADADDSKTDMITVGVEHRLDRAFRIYANYAVVMNDTNTNLTPWNQARTTSTAGTQDEDASGFSLGARYDF</sequence>
<dbReference type="Proteomes" id="UP001165524">
    <property type="component" value="Unassembled WGS sequence"/>
</dbReference>
<evidence type="ECO:0000256" key="7">
    <source>
        <dbReference type="ARBA" id="ARBA00023065"/>
    </source>
</evidence>
<evidence type="ECO:0000256" key="10">
    <source>
        <dbReference type="ARBA" id="ARBA00023237"/>
    </source>
</evidence>
<comment type="caution">
    <text evidence="13">The sequence shown here is derived from an EMBL/GenBank/DDBJ whole genome shotgun (WGS) entry which is preliminary data.</text>
</comment>
<keyword evidence="4" id="KW-1134">Transmembrane beta strand</keyword>
<evidence type="ECO:0000256" key="3">
    <source>
        <dbReference type="ARBA" id="ARBA00022448"/>
    </source>
</evidence>
<reference evidence="13" key="1">
    <citation type="submission" date="2022-04" db="EMBL/GenBank/DDBJ databases">
        <title>Alcanivorax sp. CY1518 draft genome sequence.</title>
        <authorList>
            <person name="Zhao G."/>
            <person name="An M."/>
        </authorList>
    </citation>
    <scope>NUCLEOTIDE SEQUENCE</scope>
    <source>
        <strain evidence="13">CY1518</strain>
    </source>
</reference>
<comment type="subcellular location">
    <subcellularLocation>
        <location evidence="1">Cell outer membrane</location>
        <topology evidence="1">Multi-pass membrane protein</topology>
    </subcellularLocation>
</comment>
<organism evidence="13 14">
    <name type="scientific">Alcanivorax quisquiliarum</name>
    <dbReference type="NCBI Taxonomy" id="2933565"/>
    <lineage>
        <taxon>Bacteria</taxon>
        <taxon>Pseudomonadati</taxon>
        <taxon>Pseudomonadota</taxon>
        <taxon>Gammaproteobacteria</taxon>
        <taxon>Oceanospirillales</taxon>
        <taxon>Alcanivoracaceae</taxon>
        <taxon>Alcanivorax</taxon>
    </lineage>
</organism>
<evidence type="ECO:0000313" key="13">
    <source>
        <dbReference type="EMBL" id="MCK0537688.1"/>
    </source>
</evidence>
<dbReference type="Pfam" id="PF13609">
    <property type="entry name" value="Porin_4"/>
    <property type="match status" value="1"/>
</dbReference>
<protein>
    <submittedName>
        <fullName evidence="13">Porin</fullName>
    </submittedName>
</protein>
<dbReference type="PRINTS" id="PR00184">
    <property type="entry name" value="NEISSPPORIN"/>
</dbReference>
<evidence type="ECO:0000256" key="4">
    <source>
        <dbReference type="ARBA" id="ARBA00022452"/>
    </source>
</evidence>
<dbReference type="Gene3D" id="2.40.160.10">
    <property type="entry name" value="Porin"/>
    <property type="match status" value="1"/>
</dbReference>
<dbReference type="InterPro" id="IPR001702">
    <property type="entry name" value="Porin_Gram-ve"/>
</dbReference>
<keyword evidence="8" id="KW-0626">Porin</keyword>
<dbReference type="SUPFAM" id="SSF56935">
    <property type="entry name" value="Porins"/>
    <property type="match status" value="1"/>
</dbReference>
<keyword evidence="6 11" id="KW-0732">Signal</keyword>